<accession>A0A7S1M369</accession>
<name>A0A7S1M369_ALECA</name>
<evidence type="ECO:0000313" key="2">
    <source>
        <dbReference type="EMBL" id="CAD9120719.1"/>
    </source>
</evidence>
<dbReference type="AlphaFoldDB" id="A0A7S1M369"/>
<dbReference type="EMBL" id="HBGE01028493">
    <property type="protein sequence ID" value="CAD9120719.1"/>
    <property type="molecule type" value="Transcribed_RNA"/>
</dbReference>
<sequence length="526" mass="58172">MSQNGSSLWLQGDPLGPDERRLPLDAPRRSMTGVTEVSLLSEKLRRYGVLGAGVIRDSLTTLQLAEVATAAAPAEPKEERVVVTAVPGEPLSRKQILEVLHETVRVQGVVQQEVSALARKLAKERGDKKKRRPLSFADAHKKIQELGLPREPLEDLGLSESALQRLLMEHEQDEEVMACAQRLLHPVGKADPERAKGITMERVVDIHQFMVLEMQKVLQEFLQLPQEARRSFSAKGVETTAELLVSIAVEQQLSVRCEDVEQAVIRYEELLQGHPEFARCTEQLANMMQHLIGAAQPRVEKAEFVQILRLMGDNMREAKAFAKKLYEDYRAKSCDIAGAYQRFAAFSEAAQAQADGEELPDLSSVEMQLCRDEYAEDPEVRQLWEQSGAESSLAMQTAIAGVAGVAGVARAPAPAAEEKRGRKLKSSEVVEMQELMVDELKRTTELAAAVVKKGATPAWRADVAMQMVQALASAAVERRYGTSAEEMTIAGFQHAAVLQKNERFVRATEKQQEILMTIAGLCSQES</sequence>
<proteinExistence type="predicted"/>
<feature type="compositionally biased region" description="Basic and acidic residues" evidence="1">
    <location>
        <begin position="17"/>
        <end position="28"/>
    </location>
</feature>
<reference evidence="2" key="1">
    <citation type="submission" date="2021-01" db="EMBL/GenBank/DDBJ databases">
        <authorList>
            <person name="Corre E."/>
            <person name="Pelletier E."/>
            <person name="Niang G."/>
            <person name="Scheremetjew M."/>
            <person name="Finn R."/>
            <person name="Kale V."/>
            <person name="Holt S."/>
            <person name="Cochrane G."/>
            <person name="Meng A."/>
            <person name="Brown T."/>
            <person name="Cohen L."/>
        </authorList>
    </citation>
    <scope>NUCLEOTIDE SEQUENCE</scope>
    <source>
        <strain evidence="2">OF101</strain>
    </source>
</reference>
<evidence type="ECO:0000256" key="1">
    <source>
        <dbReference type="SAM" id="MobiDB-lite"/>
    </source>
</evidence>
<organism evidence="2">
    <name type="scientific">Alexandrium catenella</name>
    <name type="common">Red tide dinoflagellate</name>
    <name type="synonym">Gonyaulax catenella</name>
    <dbReference type="NCBI Taxonomy" id="2925"/>
    <lineage>
        <taxon>Eukaryota</taxon>
        <taxon>Sar</taxon>
        <taxon>Alveolata</taxon>
        <taxon>Dinophyceae</taxon>
        <taxon>Gonyaulacales</taxon>
        <taxon>Pyrocystaceae</taxon>
        <taxon>Alexandrium</taxon>
    </lineage>
</organism>
<gene>
    <name evidence="2" type="ORF">ACAT0790_LOCUS17116</name>
</gene>
<protein>
    <submittedName>
        <fullName evidence="2">Uncharacterized protein</fullName>
    </submittedName>
</protein>
<feature type="region of interest" description="Disordered" evidence="1">
    <location>
        <begin position="1"/>
        <end position="28"/>
    </location>
</feature>